<dbReference type="Gene3D" id="3.30.429.10">
    <property type="entry name" value="Macrophage Migration Inhibitory Factor"/>
    <property type="match status" value="1"/>
</dbReference>
<dbReference type="InParanoid" id="A0A2G4YTH5"/>
<dbReference type="GO" id="GO:0008704">
    <property type="term" value="F:5-carboxymethyl-2-hydroxymuconate delta-isomerase activity"/>
    <property type="evidence" value="ECO:0007669"/>
    <property type="project" value="InterPro"/>
</dbReference>
<reference evidence="1 2" key="1">
    <citation type="submission" date="2017-10" db="EMBL/GenBank/DDBJ databases">
        <title>Frigbacter circumglobatus gen. nov. sp. nov., isolated from sediment cultured in situ.</title>
        <authorList>
            <person name="Zhao Z."/>
        </authorList>
    </citation>
    <scope>NUCLEOTIDE SEQUENCE [LARGE SCALE GENOMIC DNA]</scope>
    <source>
        <strain evidence="1 2">ZYL</strain>
    </source>
</reference>
<name>A0A2G4YTH5_9PROT</name>
<dbReference type="Proteomes" id="UP000229730">
    <property type="component" value="Unassembled WGS sequence"/>
</dbReference>
<dbReference type="InterPro" id="IPR014347">
    <property type="entry name" value="Tautomerase/MIF_sf"/>
</dbReference>
<comment type="caution">
    <text evidence="1">The sequence shown here is derived from an EMBL/GenBank/DDBJ whole genome shotgun (WGS) entry which is preliminary data.</text>
</comment>
<dbReference type="PANTHER" id="PTHR37950">
    <property type="entry name" value="4-HYDROXYPHENYLACETATE CATABOLISM PROTEIN"/>
    <property type="match status" value="1"/>
</dbReference>
<dbReference type="Pfam" id="PF02962">
    <property type="entry name" value="CHMI"/>
    <property type="match status" value="1"/>
</dbReference>
<dbReference type="InterPro" id="IPR004220">
    <property type="entry name" value="5-COMe_2-OHmuconate_Isoase"/>
</dbReference>
<sequence length="113" mass="12643">MPHLVIEYAKDLEPQLTPGQLIEKAFGGAVQSGLFTTDDIKIRVRAYEDYQIGTGENRFINITAHILSGRTVAQKSSLTDAILMQLKSLKLGAIELTVQVYNIERETYAKARF</sequence>
<gene>
    <name evidence="1" type="ORF">CRD36_02850</name>
</gene>
<proteinExistence type="predicted"/>
<dbReference type="SUPFAM" id="SSF55331">
    <property type="entry name" value="Tautomerase/MIF"/>
    <property type="match status" value="1"/>
</dbReference>
<protein>
    <submittedName>
        <fullName evidence="1">5-carboxymethyl-2-hydroxymuconate isomerase</fullName>
    </submittedName>
</protein>
<dbReference type="RefSeq" id="WP_099471226.1">
    <property type="nucleotide sequence ID" value="NZ_CP041025.1"/>
</dbReference>
<keyword evidence="1" id="KW-0413">Isomerase</keyword>
<dbReference type="CDD" id="cd00580">
    <property type="entry name" value="CHMI"/>
    <property type="match status" value="1"/>
</dbReference>
<dbReference type="AlphaFoldDB" id="A0A2G4YTH5"/>
<organism evidence="1 2">
    <name type="scientific">Paremcibacter congregatus</name>
    <dbReference type="NCBI Taxonomy" id="2043170"/>
    <lineage>
        <taxon>Bacteria</taxon>
        <taxon>Pseudomonadati</taxon>
        <taxon>Pseudomonadota</taxon>
        <taxon>Alphaproteobacteria</taxon>
        <taxon>Emcibacterales</taxon>
        <taxon>Emcibacteraceae</taxon>
        <taxon>Paremcibacter</taxon>
    </lineage>
</organism>
<dbReference type="PANTHER" id="PTHR37950:SF1">
    <property type="entry name" value="4-HYDROXYPHENYLACETATE CATABOLISM PROTEIN"/>
    <property type="match status" value="1"/>
</dbReference>
<accession>A0A2G4YTH5</accession>
<dbReference type="EMBL" id="PDEM01000009">
    <property type="protein sequence ID" value="PHZ85642.1"/>
    <property type="molecule type" value="Genomic_DNA"/>
</dbReference>
<evidence type="ECO:0000313" key="2">
    <source>
        <dbReference type="Proteomes" id="UP000229730"/>
    </source>
</evidence>
<keyword evidence="2" id="KW-1185">Reference proteome</keyword>
<evidence type="ECO:0000313" key="1">
    <source>
        <dbReference type="EMBL" id="PHZ85642.1"/>
    </source>
</evidence>
<dbReference type="OrthoDB" id="9814215at2"/>